<proteinExistence type="predicted"/>
<dbReference type="EMBL" id="SMKA01000004">
    <property type="protein sequence ID" value="TDC34983.1"/>
    <property type="molecule type" value="Genomic_DNA"/>
</dbReference>
<dbReference type="InterPro" id="IPR010982">
    <property type="entry name" value="Lambda_DNA-bd_dom_sf"/>
</dbReference>
<gene>
    <name evidence="1" type="ORF">E1261_02035</name>
</gene>
<organism evidence="1 2">
    <name type="scientific">Kribbella albertanoniae</name>
    <dbReference type="NCBI Taxonomy" id="1266829"/>
    <lineage>
        <taxon>Bacteria</taxon>
        <taxon>Bacillati</taxon>
        <taxon>Actinomycetota</taxon>
        <taxon>Actinomycetes</taxon>
        <taxon>Propionibacteriales</taxon>
        <taxon>Kribbellaceae</taxon>
        <taxon>Kribbella</taxon>
    </lineage>
</organism>
<accession>A0A4R4QI88</accession>
<dbReference type="Gene3D" id="1.10.260.40">
    <property type="entry name" value="lambda repressor-like DNA-binding domains"/>
    <property type="match status" value="1"/>
</dbReference>
<evidence type="ECO:0000313" key="2">
    <source>
        <dbReference type="Proteomes" id="UP000295075"/>
    </source>
</evidence>
<comment type="caution">
    <text evidence="1">The sequence shown here is derived from an EMBL/GenBank/DDBJ whole genome shotgun (WGS) entry which is preliminary data.</text>
</comment>
<name>A0A4R4QI88_9ACTN</name>
<dbReference type="AlphaFoldDB" id="A0A4R4QI88"/>
<dbReference type="Proteomes" id="UP000295075">
    <property type="component" value="Unassembled WGS sequence"/>
</dbReference>
<dbReference type="RefSeq" id="WP_132400856.1">
    <property type="nucleotide sequence ID" value="NZ_SMKA01000004.1"/>
</dbReference>
<reference evidence="1 2" key="1">
    <citation type="submission" date="2019-03" db="EMBL/GenBank/DDBJ databases">
        <title>Draft genome sequences of novel Actinobacteria.</title>
        <authorList>
            <person name="Sahin N."/>
            <person name="Ay H."/>
            <person name="Saygin H."/>
        </authorList>
    </citation>
    <scope>NUCLEOTIDE SEQUENCE [LARGE SCALE GENOMIC DNA]</scope>
    <source>
        <strain evidence="1 2">JCM 30547</strain>
    </source>
</reference>
<dbReference type="OrthoDB" id="3831354at2"/>
<protein>
    <recommendedName>
        <fullName evidence="3">Helix-turn-helix domain-containing protein</fullName>
    </recommendedName>
</protein>
<sequence>MERHDERIAATELLCQSEIARLTKACGSAEAAAEILGVSQREVRRVVKAERTRLMNRSPRTELRDDDV</sequence>
<evidence type="ECO:0008006" key="3">
    <source>
        <dbReference type="Google" id="ProtNLM"/>
    </source>
</evidence>
<evidence type="ECO:0000313" key="1">
    <source>
        <dbReference type="EMBL" id="TDC34983.1"/>
    </source>
</evidence>
<keyword evidence="2" id="KW-1185">Reference proteome</keyword>
<dbReference type="GO" id="GO:0003677">
    <property type="term" value="F:DNA binding"/>
    <property type="evidence" value="ECO:0007669"/>
    <property type="project" value="InterPro"/>
</dbReference>